<keyword evidence="5 14" id="KW-0698">rRNA processing</keyword>
<evidence type="ECO:0000256" key="5">
    <source>
        <dbReference type="ARBA" id="ARBA00022552"/>
    </source>
</evidence>
<feature type="binding site" evidence="14">
    <location>
        <position position="125"/>
    </location>
    <ligand>
        <name>[4Fe-4S] cluster</name>
        <dbReference type="ChEBI" id="CHEBI:49883"/>
        <note>4Fe-4S-S-AdoMet</note>
    </ligand>
</feature>
<keyword evidence="8 14" id="KW-0949">S-adenosyl-L-methionine</keyword>
<dbReference type="PIRSF" id="PIRSF006004">
    <property type="entry name" value="CHP00048"/>
    <property type="match status" value="1"/>
</dbReference>
<keyword evidence="12 14" id="KW-0411">Iron-sulfur</keyword>
<evidence type="ECO:0000256" key="8">
    <source>
        <dbReference type="ARBA" id="ARBA00022691"/>
    </source>
</evidence>
<feature type="binding site" evidence="14">
    <location>
        <position position="118"/>
    </location>
    <ligand>
        <name>[4Fe-4S] cluster</name>
        <dbReference type="ChEBI" id="CHEBI:49883"/>
        <note>4Fe-4S-S-AdoMet</note>
    </ligand>
</feature>
<dbReference type="EMBL" id="QZJZ01000073">
    <property type="protein sequence ID" value="RJP57945.1"/>
    <property type="molecule type" value="Genomic_DNA"/>
</dbReference>
<dbReference type="Gene3D" id="1.10.150.530">
    <property type="match status" value="1"/>
</dbReference>
<dbReference type="Proteomes" id="UP000266426">
    <property type="component" value="Unassembled WGS sequence"/>
</dbReference>
<dbReference type="CDD" id="cd01335">
    <property type="entry name" value="Radical_SAM"/>
    <property type="match status" value="1"/>
</dbReference>
<keyword evidence="13 14" id="KW-1015">Disulfide bond</keyword>
<evidence type="ECO:0000256" key="11">
    <source>
        <dbReference type="ARBA" id="ARBA00023004"/>
    </source>
</evidence>
<comment type="catalytic activity">
    <reaction evidence="14">
        <text>adenosine(37) in tRNA + 2 reduced [2Fe-2S]-[ferredoxin] + 2 S-adenosyl-L-methionine = 2-methyladenosine(37) in tRNA + 5'-deoxyadenosine + L-methionine + 2 oxidized [2Fe-2S]-[ferredoxin] + S-adenosyl-L-homocysteine</text>
        <dbReference type="Rhea" id="RHEA:43332"/>
        <dbReference type="Rhea" id="RHEA-COMP:10000"/>
        <dbReference type="Rhea" id="RHEA-COMP:10001"/>
        <dbReference type="Rhea" id="RHEA-COMP:10162"/>
        <dbReference type="Rhea" id="RHEA-COMP:10485"/>
        <dbReference type="ChEBI" id="CHEBI:17319"/>
        <dbReference type="ChEBI" id="CHEBI:33737"/>
        <dbReference type="ChEBI" id="CHEBI:33738"/>
        <dbReference type="ChEBI" id="CHEBI:57844"/>
        <dbReference type="ChEBI" id="CHEBI:57856"/>
        <dbReference type="ChEBI" id="CHEBI:59789"/>
        <dbReference type="ChEBI" id="CHEBI:74411"/>
        <dbReference type="ChEBI" id="CHEBI:74497"/>
        <dbReference type="EC" id="2.1.1.192"/>
    </reaction>
</comment>
<dbReference type="InterPro" id="IPR004383">
    <property type="entry name" value="rRNA_lsu_MTrfase_RlmN/Cfr"/>
</dbReference>
<dbReference type="GO" id="GO:0030488">
    <property type="term" value="P:tRNA methylation"/>
    <property type="evidence" value="ECO:0007669"/>
    <property type="project" value="UniProtKB-UniRule"/>
</dbReference>
<evidence type="ECO:0000259" key="15">
    <source>
        <dbReference type="PROSITE" id="PS51918"/>
    </source>
</evidence>
<evidence type="ECO:0000256" key="2">
    <source>
        <dbReference type="ARBA" id="ARBA00007544"/>
    </source>
</evidence>
<dbReference type="GO" id="GO:0002935">
    <property type="term" value="F:tRNA (adenine(37)-C2)-methyltransferase activity"/>
    <property type="evidence" value="ECO:0007669"/>
    <property type="project" value="UniProtKB-UniRule"/>
</dbReference>
<evidence type="ECO:0000256" key="13">
    <source>
        <dbReference type="ARBA" id="ARBA00023157"/>
    </source>
</evidence>
<evidence type="ECO:0000256" key="14">
    <source>
        <dbReference type="HAMAP-Rule" id="MF_01849"/>
    </source>
</evidence>
<feature type="binding site" evidence="14">
    <location>
        <position position="195"/>
    </location>
    <ligand>
        <name>S-adenosyl-L-methionine</name>
        <dbReference type="ChEBI" id="CHEBI:59789"/>
    </ligand>
</feature>
<evidence type="ECO:0000313" key="17">
    <source>
        <dbReference type="Proteomes" id="UP000266426"/>
    </source>
</evidence>
<dbReference type="GO" id="GO:0046872">
    <property type="term" value="F:metal ion binding"/>
    <property type="evidence" value="ECO:0007669"/>
    <property type="project" value="UniProtKB-KW"/>
</dbReference>
<dbReference type="SFLD" id="SFLDG01062">
    <property type="entry name" value="methyltransferase_(Class_A)"/>
    <property type="match status" value="1"/>
</dbReference>
<evidence type="ECO:0000256" key="9">
    <source>
        <dbReference type="ARBA" id="ARBA00022694"/>
    </source>
</evidence>
<dbReference type="PANTHER" id="PTHR30544:SF5">
    <property type="entry name" value="RADICAL SAM CORE DOMAIN-CONTAINING PROTEIN"/>
    <property type="match status" value="1"/>
</dbReference>
<evidence type="ECO:0000256" key="3">
    <source>
        <dbReference type="ARBA" id="ARBA00022485"/>
    </source>
</evidence>
<dbReference type="InterPro" id="IPR013785">
    <property type="entry name" value="Aldolase_TIM"/>
</dbReference>
<dbReference type="InterPro" id="IPR007197">
    <property type="entry name" value="rSAM"/>
</dbReference>
<dbReference type="NCBIfam" id="TIGR00048">
    <property type="entry name" value="rRNA_mod_RlmN"/>
    <property type="match status" value="1"/>
</dbReference>
<dbReference type="Pfam" id="PF04055">
    <property type="entry name" value="Radical_SAM"/>
    <property type="match status" value="1"/>
</dbReference>
<feature type="domain" description="Radical SAM core" evidence="15">
    <location>
        <begin position="104"/>
        <end position="334"/>
    </location>
</feature>
<evidence type="ECO:0000256" key="12">
    <source>
        <dbReference type="ARBA" id="ARBA00023014"/>
    </source>
</evidence>
<dbReference type="GO" id="GO:0005737">
    <property type="term" value="C:cytoplasm"/>
    <property type="evidence" value="ECO:0007669"/>
    <property type="project" value="UniProtKB-SubCell"/>
</dbReference>
<feature type="binding site" evidence="14">
    <location>
        <position position="294"/>
    </location>
    <ligand>
        <name>S-adenosyl-L-methionine</name>
        <dbReference type="ChEBI" id="CHEBI:59789"/>
    </ligand>
</feature>
<dbReference type="AlphaFoldDB" id="A0A3A4QVF9"/>
<keyword evidence="6 14" id="KW-0489">Methyltransferase</keyword>
<gene>
    <name evidence="14 16" type="primary">rlmN</name>
    <name evidence="16" type="ORF">C4541_09410</name>
</gene>
<feature type="binding site" evidence="14">
    <location>
        <begin position="163"/>
        <end position="164"/>
    </location>
    <ligand>
        <name>S-adenosyl-L-methionine</name>
        <dbReference type="ChEBI" id="CHEBI:59789"/>
    </ligand>
</feature>
<keyword evidence="11 14" id="KW-0408">Iron</keyword>
<feature type="binding site" evidence="14">
    <location>
        <position position="122"/>
    </location>
    <ligand>
        <name>[4Fe-4S] cluster</name>
        <dbReference type="ChEBI" id="CHEBI:49883"/>
        <note>4Fe-4S-S-AdoMet</note>
    </ligand>
</feature>
<protein>
    <recommendedName>
        <fullName evidence="14">Probable dual-specificity RNA methyltransferase RlmN</fullName>
        <ecNumber evidence="14">2.1.1.192</ecNumber>
    </recommendedName>
    <alternativeName>
        <fullName evidence="14">23S rRNA (adenine(2503)-C(2))-methyltransferase</fullName>
    </alternativeName>
    <alternativeName>
        <fullName evidence="14">23S rRNA m2A2503 methyltransferase</fullName>
    </alternativeName>
    <alternativeName>
        <fullName evidence="14">Ribosomal RNA large subunit methyltransferase N</fullName>
    </alternativeName>
    <alternativeName>
        <fullName evidence="14">tRNA (adenine(37)-C(2))-methyltransferase</fullName>
    </alternativeName>
    <alternativeName>
        <fullName evidence="14">tRNA m2A37 methyltransferase</fullName>
    </alternativeName>
</protein>
<evidence type="ECO:0000256" key="4">
    <source>
        <dbReference type="ARBA" id="ARBA00022490"/>
    </source>
</evidence>
<evidence type="ECO:0000313" key="16">
    <source>
        <dbReference type="EMBL" id="RJP57945.1"/>
    </source>
</evidence>
<name>A0A3A4QVF9_9BACT</name>
<comment type="cofactor">
    <cofactor evidence="14">
        <name>[4Fe-4S] cluster</name>
        <dbReference type="ChEBI" id="CHEBI:49883"/>
    </cofactor>
    <text evidence="14">Binds 1 [4Fe-4S] cluster. The cluster is coordinated with 3 cysteines and an exchangeable S-adenosyl-L-methionine.</text>
</comment>
<keyword evidence="10 14" id="KW-0479">Metal-binding</keyword>
<dbReference type="InterPro" id="IPR048641">
    <property type="entry name" value="RlmN_N"/>
</dbReference>
<dbReference type="PANTHER" id="PTHR30544">
    <property type="entry name" value="23S RRNA METHYLTRANSFERASE"/>
    <property type="match status" value="1"/>
</dbReference>
<keyword evidence="7 14" id="KW-0808">Transferase</keyword>
<feature type="active site" description="S-methylcysteine intermediate" evidence="14">
    <location>
        <position position="337"/>
    </location>
</feature>
<dbReference type="InterPro" id="IPR040072">
    <property type="entry name" value="Methyltransferase_A"/>
</dbReference>
<dbReference type="InterPro" id="IPR027492">
    <property type="entry name" value="RNA_MTrfase_RlmN"/>
</dbReference>
<dbReference type="HAMAP" id="MF_01849">
    <property type="entry name" value="RNA_methyltr_RlmN"/>
    <property type="match status" value="1"/>
</dbReference>
<keyword evidence="4 14" id="KW-0963">Cytoplasm</keyword>
<comment type="caution">
    <text evidence="14">Lacks conserved residue(s) required for the propagation of feature annotation.</text>
</comment>
<organism evidence="16 17">
    <name type="scientific">Candidatus Auribacter fodinae</name>
    <dbReference type="NCBI Taxonomy" id="2093366"/>
    <lineage>
        <taxon>Bacteria</taxon>
        <taxon>Pseudomonadati</taxon>
        <taxon>Candidatus Auribacterota</taxon>
        <taxon>Candidatus Auribacteria</taxon>
        <taxon>Candidatus Auribacterales</taxon>
        <taxon>Candidatus Auribacteraceae</taxon>
        <taxon>Candidatus Auribacter</taxon>
    </lineage>
</organism>
<dbReference type="GO" id="GO:0070475">
    <property type="term" value="P:rRNA base methylation"/>
    <property type="evidence" value="ECO:0007669"/>
    <property type="project" value="UniProtKB-UniRule"/>
</dbReference>
<comment type="caution">
    <text evidence="16">The sequence shown here is derived from an EMBL/GenBank/DDBJ whole genome shotgun (WGS) entry which is preliminary data.</text>
</comment>
<dbReference type="GO" id="GO:0000049">
    <property type="term" value="F:tRNA binding"/>
    <property type="evidence" value="ECO:0007669"/>
    <property type="project" value="UniProtKB-UniRule"/>
</dbReference>
<dbReference type="PROSITE" id="PS51918">
    <property type="entry name" value="RADICAL_SAM"/>
    <property type="match status" value="1"/>
</dbReference>
<comment type="miscellaneous">
    <text evidence="14">Reaction proceeds by a ping-pong mechanism involving intermediate methylation of a conserved cysteine residue.</text>
</comment>
<evidence type="ECO:0000256" key="7">
    <source>
        <dbReference type="ARBA" id="ARBA00022679"/>
    </source>
</evidence>
<dbReference type="Pfam" id="PF21016">
    <property type="entry name" value="RlmN_N"/>
    <property type="match status" value="1"/>
</dbReference>
<comment type="subcellular location">
    <subcellularLocation>
        <location evidence="1 14">Cytoplasm</location>
    </subcellularLocation>
</comment>
<comment type="function">
    <text evidence="14">Specifically methylates position 2 of adenine 2503 in 23S rRNA and position 2 of adenine 37 in tRNAs.</text>
</comment>
<keyword evidence="9 14" id="KW-0819">tRNA processing</keyword>
<dbReference type="SFLD" id="SFLDS00029">
    <property type="entry name" value="Radical_SAM"/>
    <property type="match status" value="1"/>
</dbReference>
<evidence type="ECO:0000256" key="10">
    <source>
        <dbReference type="ARBA" id="ARBA00022723"/>
    </source>
</evidence>
<comment type="catalytic activity">
    <reaction evidence="14">
        <text>adenosine(2503) in 23S rRNA + 2 reduced [2Fe-2S]-[ferredoxin] + 2 S-adenosyl-L-methionine = 2-methyladenosine(2503) in 23S rRNA + 5'-deoxyadenosine + L-methionine + 2 oxidized [2Fe-2S]-[ferredoxin] + S-adenosyl-L-homocysteine</text>
        <dbReference type="Rhea" id="RHEA:42916"/>
        <dbReference type="Rhea" id="RHEA-COMP:10000"/>
        <dbReference type="Rhea" id="RHEA-COMP:10001"/>
        <dbReference type="Rhea" id="RHEA-COMP:10152"/>
        <dbReference type="Rhea" id="RHEA-COMP:10282"/>
        <dbReference type="ChEBI" id="CHEBI:17319"/>
        <dbReference type="ChEBI" id="CHEBI:33737"/>
        <dbReference type="ChEBI" id="CHEBI:33738"/>
        <dbReference type="ChEBI" id="CHEBI:57844"/>
        <dbReference type="ChEBI" id="CHEBI:57856"/>
        <dbReference type="ChEBI" id="CHEBI:59789"/>
        <dbReference type="ChEBI" id="CHEBI:74411"/>
        <dbReference type="ChEBI" id="CHEBI:74497"/>
        <dbReference type="EC" id="2.1.1.192"/>
    </reaction>
</comment>
<keyword evidence="3 14" id="KW-0004">4Fe-4S</keyword>
<dbReference type="SUPFAM" id="SSF102114">
    <property type="entry name" value="Radical SAM enzymes"/>
    <property type="match status" value="1"/>
</dbReference>
<feature type="binding site" evidence="14">
    <location>
        <begin position="218"/>
        <end position="220"/>
    </location>
    <ligand>
        <name>S-adenosyl-L-methionine</name>
        <dbReference type="ChEBI" id="CHEBI:59789"/>
    </ligand>
</feature>
<dbReference type="InterPro" id="IPR058240">
    <property type="entry name" value="rSAM_sf"/>
</dbReference>
<evidence type="ECO:0000256" key="6">
    <source>
        <dbReference type="ARBA" id="ARBA00022603"/>
    </source>
</evidence>
<sequence length="346" mass="39008">MSNTQDIPRYLAGLTKTDCEKLFQELDQPRYRASQLLQWIFRHNALSYSEMSNLPGTLLSELAKRYQPCSLTATETVETPDKSARKYLMRTADNHLIESVAITHEKRHTLCISSQIGCAFACGFCASGKAGFIRNLCAAEMIDQIRIMTQEHDMTNLVFMGSGEPLHNFNAFEKAYESIHSSWGFELGQRKITVSTVGYIPGIEELTASNLRPILALSLHSTRDDQRSSFMPINKQYSIHAVLDSCRKYADVSGRDITIEYLVIPEFNSSDDDVKRLVSLLKKYPAKINLIPLNEVDEFPFAPPTEDQVYNFFNKIKDSGLDVTIRWSKGSRIAAACGQLRAQRGS</sequence>
<dbReference type="GO" id="GO:0070040">
    <property type="term" value="F:rRNA (adenine(2503)-C2-)-methyltransferase activity"/>
    <property type="evidence" value="ECO:0007669"/>
    <property type="project" value="UniProtKB-UniRule"/>
</dbReference>
<evidence type="ECO:0000256" key="1">
    <source>
        <dbReference type="ARBA" id="ARBA00004496"/>
    </source>
</evidence>
<proteinExistence type="inferred from homology"/>
<feature type="active site" description="Proton acceptor" evidence="14">
    <location>
        <position position="98"/>
    </location>
</feature>
<dbReference type="EC" id="2.1.1.192" evidence="14"/>
<dbReference type="GO" id="GO:0019843">
    <property type="term" value="F:rRNA binding"/>
    <property type="evidence" value="ECO:0007669"/>
    <property type="project" value="UniProtKB-UniRule"/>
</dbReference>
<dbReference type="SFLD" id="SFLDF00275">
    <property type="entry name" value="adenosine_C2_methyltransferase"/>
    <property type="match status" value="1"/>
</dbReference>
<reference evidence="16 17" key="1">
    <citation type="journal article" date="2017" name="ISME J.">
        <title>Energy and carbon metabolisms in a deep terrestrial subsurface fluid microbial community.</title>
        <authorList>
            <person name="Momper L."/>
            <person name="Jungbluth S.P."/>
            <person name="Lee M.D."/>
            <person name="Amend J.P."/>
        </authorList>
    </citation>
    <scope>NUCLEOTIDE SEQUENCE [LARGE SCALE GENOMIC DNA]</scope>
    <source>
        <strain evidence="16">SURF_26</strain>
    </source>
</reference>
<comment type="similarity">
    <text evidence="2 14">Belongs to the radical SAM superfamily. RlmN family.</text>
</comment>
<dbReference type="GO" id="GO:0051539">
    <property type="term" value="F:4 iron, 4 sulfur cluster binding"/>
    <property type="evidence" value="ECO:0007669"/>
    <property type="project" value="UniProtKB-UniRule"/>
</dbReference>
<dbReference type="Gene3D" id="3.20.20.70">
    <property type="entry name" value="Aldolase class I"/>
    <property type="match status" value="1"/>
</dbReference>
<accession>A0A3A4QVF9</accession>